<dbReference type="SUPFAM" id="SSF46785">
    <property type="entry name" value="Winged helix' DNA-binding domain"/>
    <property type="match status" value="1"/>
</dbReference>
<evidence type="ECO:0000313" key="2">
    <source>
        <dbReference type="EMBL" id="QVT78995.1"/>
    </source>
</evidence>
<proteinExistence type="inferred from homology"/>
<organism evidence="2 3">
    <name type="scientific">Nocardioides aquaticus</name>
    <dbReference type="NCBI Taxonomy" id="160826"/>
    <lineage>
        <taxon>Bacteria</taxon>
        <taxon>Bacillati</taxon>
        <taxon>Actinomycetota</taxon>
        <taxon>Actinomycetes</taxon>
        <taxon>Propionibacteriales</taxon>
        <taxon>Nocardioidaceae</taxon>
        <taxon>Nocardioides</taxon>
    </lineage>
</organism>
<protein>
    <submittedName>
        <fullName evidence="2">Protein mlc</fullName>
    </submittedName>
</protein>
<evidence type="ECO:0000256" key="1">
    <source>
        <dbReference type="ARBA" id="ARBA00006479"/>
    </source>
</evidence>
<dbReference type="InterPro" id="IPR043129">
    <property type="entry name" value="ATPase_NBD"/>
</dbReference>
<dbReference type="Gene3D" id="1.10.10.10">
    <property type="entry name" value="Winged helix-like DNA-binding domain superfamily/Winged helix DNA-binding domain"/>
    <property type="match status" value="1"/>
</dbReference>
<accession>A0ABX8EGH0</accession>
<dbReference type="InterPro" id="IPR036388">
    <property type="entry name" value="WH-like_DNA-bd_sf"/>
</dbReference>
<comment type="similarity">
    <text evidence="1">Belongs to the ROK (NagC/XylR) family.</text>
</comment>
<dbReference type="SUPFAM" id="SSF53067">
    <property type="entry name" value="Actin-like ATPase domain"/>
    <property type="match status" value="1"/>
</dbReference>
<dbReference type="EMBL" id="CP075371">
    <property type="protein sequence ID" value="QVT78995.1"/>
    <property type="molecule type" value="Genomic_DNA"/>
</dbReference>
<name>A0ABX8EGH0_9ACTN</name>
<dbReference type="InterPro" id="IPR049874">
    <property type="entry name" value="ROK_cs"/>
</dbReference>
<dbReference type="PANTHER" id="PTHR18964">
    <property type="entry name" value="ROK (REPRESSOR, ORF, KINASE) FAMILY"/>
    <property type="match status" value="1"/>
</dbReference>
<dbReference type="Gene3D" id="3.30.420.40">
    <property type="match status" value="2"/>
</dbReference>
<dbReference type="Pfam" id="PF00480">
    <property type="entry name" value="ROK"/>
    <property type="match status" value="1"/>
</dbReference>
<gene>
    <name evidence="2" type="primary">mlc</name>
    <name evidence="2" type="ORF">ENKNEFLB_01375</name>
</gene>
<dbReference type="InterPro" id="IPR036390">
    <property type="entry name" value="WH_DNA-bd_sf"/>
</dbReference>
<dbReference type="PANTHER" id="PTHR18964:SF173">
    <property type="entry name" value="GLUCOKINASE"/>
    <property type="match status" value="1"/>
</dbReference>
<dbReference type="PROSITE" id="PS01125">
    <property type="entry name" value="ROK"/>
    <property type="match status" value="1"/>
</dbReference>
<sequence>MTTTGALARLRAGNAQAITVVLAREGALSRADLVRGTGLSRATVSSLVAELIEAGRVVETSERVRPHRGGSGRPPVLVRLSAPTGIVAGVDLGHRHVRVVVADRAGEVLAEERRVLDVDGLGVAALEQAAAMVHEAVDRAGEDVARLQAVGACLPAPLARGTRELDAALMPAWAGVDPEQDLARLVGVAVHVDNDANLGALAELGRGSARLVADVVYVKLASGVGAGLVLGGRLHRGAGGRAGELGHVTSVPDGLACRCGRRGCLETEVSTDRLQDLLRPVHGAAVEDLVGLAEQGHQDVRRVLHRAGQQVGRVLADVVTALDPSVVVVGGPLGRAADVLDGVRVGLRDHADPDVVGGLEVRSGALGERAEVLGAVSLALARVAQA</sequence>
<dbReference type="InterPro" id="IPR000600">
    <property type="entry name" value="ROK"/>
</dbReference>
<dbReference type="RefSeq" id="WP_214058503.1">
    <property type="nucleotide sequence ID" value="NZ_BAAAHS010000019.1"/>
</dbReference>
<reference evidence="2 3" key="1">
    <citation type="submission" date="2021-05" db="EMBL/GenBank/DDBJ databases">
        <title>Complete genome of Nocardioides aquaticus KCTC 9944T isolated from meromictic and hypersaline Ekho Lake, Antarctica.</title>
        <authorList>
            <person name="Hwang K."/>
            <person name="Kim K.M."/>
            <person name="Choe H."/>
        </authorList>
    </citation>
    <scope>NUCLEOTIDE SEQUENCE [LARGE SCALE GENOMIC DNA]</scope>
    <source>
        <strain evidence="2 3">KCTC 9944</strain>
    </source>
</reference>
<dbReference type="Proteomes" id="UP000679307">
    <property type="component" value="Chromosome"/>
</dbReference>
<keyword evidence="3" id="KW-1185">Reference proteome</keyword>
<evidence type="ECO:0000313" key="3">
    <source>
        <dbReference type="Proteomes" id="UP000679307"/>
    </source>
</evidence>